<evidence type="ECO:0000256" key="1">
    <source>
        <dbReference type="ARBA" id="ARBA00006484"/>
    </source>
</evidence>
<evidence type="ECO:0000313" key="7">
    <source>
        <dbReference type="Proteomes" id="UP000188929"/>
    </source>
</evidence>
<sequence>MTATPIPAPSLAPRITDFAGKVVVITGGAAGIGRALGEAFARAGAVLVLSDIEKNALDATVAALREATGAEIGGVVADVSDADSVEALTEEVFRLHGRTHVLVNNAGVGPPSAKVWETTPNDWRWTFGVNVHGVANGVRSFVPRMIASGEPGHVVNTSSGDGAVAPMPSASVYAASKAAVSILTECLGAQLAQEGHPIAVSLFLPSGKGLLDTGLWTSDRNRPAELAREKPRTTPAMTVATLVESAAKAGTEIPIQPLEELADDVLRGIRAGEYCIMLGRDGATATLRERAERFGAGQNPTATGHNLLPV</sequence>
<evidence type="ECO:0000256" key="2">
    <source>
        <dbReference type="ARBA" id="ARBA00022857"/>
    </source>
</evidence>
<gene>
    <name evidence="6" type="ORF">BL253_05320</name>
</gene>
<dbReference type="InterPro" id="IPR057326">
    <property type="entry name" value="KR_dom"/>
</dbReference>
<name>A0A1V2IHP3_9ACTN</name>
<comment type="similarity">
    <text evidence="1 4">Belongs to the short-chain dehydrogenases/reductases (SDR) family.</text>
</comment>
<feature type="domain" description="Ketoreductase" evidence="5">
    <location>
        <begin position="21"/>
        <end position="219"/>
    </location>
</feature>
<dbReference type="SUPFAM" id="SSF51735">
    <property type="entry name" value="NAD(P)-binding Rossmann-fold domains"/>
    <property type="match status" value="1"/>
</dbReference>
<dbReference type="Pfam" id="PF00106">
    <property type="entry name" value="adh_short"/>
    <property type="match status" value="1"/>
</dbReference>
<evidence type="ECO:0000259" key="5">
    <source>
        <dbReference type="SMART" id="SM00822"/>
    </source>
</evidence>
<dbReference type="RefSeq" id="WP_076814108.1">
    <property type="nucleotide sequence ID" value="NZ_MOMC01000010.1"/>
</dbReference>
<protein>
    <submittedName>
        <fullName evidence="6">Short-chain dehydrogenase</fullName>
    </submittedName>
</protein>
<dbReference type="InterPro" id="IPR036291">
    <property type="entry name" value="NAD(P)-bd_dom_sf"/>
</dbReference>
<dbReference type="Proteomes" id="UP000188929">
    <property type="component" value="Unassembled WGS sequence"/>
</dbReference>
<evidence type="ECO:0000256" key="4">
    <source>
        <dbReference type="RuleBase" id="RU000363"/>
    </source>
</evidence>
<comment type="caution">
    <text evidence="6">The sequence shown here is derived from an EMBL/GenBank/DDBJ whole genome shotgun (WGS) entry which is preliminary data.</text>
</comment>
<dbReference type="CDD" id="cd05233">
    <property type="entry name" value="SDR_c"/>
    <property type="match status" value="1"/>
</dbReference>
<organism evidence="6 7">
    <name type="scientific">Pseudofrankia asymbiotica</name>
    <dbReference type="NCBI Taxonomy" id="1834516"/>
    <lineage>
        <taxon>Bacteria</taxon>
        <taxon>Bacillati</taxon>
        <taxon>Actinomycetota</taxon>
        <taxon>Actinomycetes</taxon>
        <taxon>Frankiales</taxon>
        <taxon>Frankiaceae</taxon>
        <taxon>Pseudofrankia</taxon>
    </lineage>
</organism>
<dbReference type="AlphaFoldDB" id="A0A1V2IHP3"/>
<dbReference type="InterPro" id="IPR002347">
    <property type="entry name" value="SDR_fam"/>
</dbReference>
<keyword evidence="3" id="KW-0560">Oxidoreductase</keyword>
<accession>A0A1V2IHP3</accession>
<dbReference type="Gene3D" id="3.40.50.720">
    <property type="entry name" value="NAD(P)-binding Rossmann-like Domain"/>
    <property type="match status" value="1"/>
</dbReference>
<reference evidence="7" key="1">
    <citation type="submission" date="2016-10" db="EMBL/GenBank/DDBJ databases">
        <title>Frankia sp. NRRL B-16386 Genome sequencing.</title>
        <authorList>
            <person name="Ghodhbane-Gtari F."/>
            <person name="Swanson E."/>
            <person name="Gueddou A."/>
            <person name="Hezbri K."/>
            <person name="Ktari K."/>
            <person name="Nouioui I."/>
            <person name="Morris K."/>
            <person name="Simpson S."/>
            <person name="Abebe-Akele F."/>
            <person name="Thomas K."/>
            <person name="Gtari M."/>
            <person name="Tisa L.S."/>
        </authorList>
    </citation>
    <scope>NUCLEOTIDE SEQUENCE [LARGE SCALE GENOMIC DNA]</scope>
    <source>
        <strain evidence="7">NRRL B-16386</strain>
    </source>
</reference>
<evidence type="ECO:0000313" key="6">
    <source>
        <dbReference type="EMBL" id="ONH32449.1"/>
    </source>
</evidence>
<dbReference type="PRINTS" id="PR00080">
    <property type="entry name" value="SDRFAMILY"/>
</dbReference>
<proteinExistence type="inferred from homology"/>
<keyword evidence="7" id="KW-1185">Reference proteome</keyword>
<dbReference type="PANTHER" id="PTHR43391">
    <property type="entry name" value="RETINOL DEHYDROGENASE-RELATED"/>
    <property type="match status" value="1"/>
</dbReference>
<dbReference type="SMART" id="SM00822">
    <property type="entry name" value="PKS_KR"/>
    <property type="match status" value="1"/>
</dbReference>
<evidence type="ECO:0000256" key="3">
    <source>
        <dbReference type="ARBA" id="ARBA00023002"/>
    </source>
</evidence>
<dbReference type="PANTHER" id="PTHR43391:SF14">
    <property type="entry name" value="DEHYDROGENASE_REDUCTASE SDR FAMILY PROTEIN 7-LIKE"/>
    <property type="match status" value="1"/>
</dbReference>
<dbReference type="STRING" id="1834516.BL253_05320"/>
<dbReference type="PRINTS" id="PR00081">
    <property type="entry name" value="GDHRDH"/>
</dbReference>
<keyword evidence="2" id="KW-0521">NADP</keyword>
<dbReference type="GO" id="GO:0016491">
    <property type="term" value="F:oxidoreductase activity"/>
    <property type="evidence" value="ECO:0007669"/>
    <property type="project" value="UniProtKB-KW"/>
</dbReference>
<dbReference type="EMBL" id="MOMC01000010">
    <property type="protein sequence ID" value="ONH32449.1"/>
    <property type="molecule type" value="Genomic_DNA"/>
</dbReference>